<name>A0ABU6XJ24_9FABA</name>
<keyword evidence="2" id="KW-1185">Reference proteome</keyword>
<accession>A0ABU6XJ24</accession>
<evidence type="ECO:0000313" key="2">
    <source>
        <dbReference type="Proteomes" id="UP001341840"/>
    </source>
</evidence>
<proteinExistence type="predicted"/>
<sequence>MSLRPRKNRKIFCLFEDFFHDFKGRYFKIFPVGDHRPFWLSLEGDGRFPSFWSSDAGFDIVPVTYEGLNPDQKDTANILVFLFSKQNLAPKSLLGKPEESRRLIDISTLEMAGNDVTLSRLRRLVRPG</sequence>
<gene>
    <name evidence="1" type="ORF">PIB30_051130</name>
</gene>
<evidence type="ECO:0000313" key="1">
    <source>
        <dbReference type="EMBL" id="MED6196850.1"/>
    </source>
</evidence>
<protein>
    <submittedName>
        <fullName evidence="1">Uncharacterized protein</fullName>
    </submittedName>
</protein>
<organism evidence="1 2">
    <name type="scientific">Stylosanthes scabra</name>
    <dbReference type="NCBI Taxonomy" id="79078"/>
    <lineage>
        <taxon>Eukaryota</taxon>
        <taxon>Viridiplantae</taxon>
        <taxon>Streptophyta</taxon>
        <taxon>Embryophyta</taxon>
        <taxon>Tracheophyta</taxon>
        <taxon>Spermatophyta</taxon>
        <taxon>Magnoliopsida</taxon>
        <taxon>eudicotyledons</taxon>
        <taxon>Gunneridae</taxon>
        <taxon>Pentapetalae</taxon>
        <taxon>rosids</taxon>
        <taxon>fabids</taxon>
        <taxon>Fabales</taxon>
        <taxon>Fabaceae</taxon>
        <taxon>Papilionoideae</taxon>
        <taxon>50 kb inversion clade</taxon>
        <taxon>dalbergioids sensu lato</taxon>
        <taxon>Dalbergieae</taxon>
        <taxon>Pterocarpus clade</taxon>
        <taxon>Stylosanthes</taxon>
    </lineage>
</organism>
<dbReference type="EMBL" id="JASCZI010211807">
    <property type="protein sequence ID" value="MED6196850.1"/>
    <property type="molecule type" value="Genomic_DNA"/>
</dbReference>
<reference evidence="1 2" key="1">
    <citation type="journal article" date="2023" name="Plants (Basel)">
        <title>Bridging the Gap: Combining Genomics and Transcriptomics Approaches to Understand Stylosanthes scabra, an Orphan Legume from the Brazilian Caatinga.</title>
        <authorList>
            <person name="Ferreira-Neto J.R.C."/>
            <person name="da Silva M.D."/>
            <person name="Binneck E."/>
            <person name="de Melo N.F."/>
            <person name="da Silva R.H."/>
            <person name="de Melo A.L.T.M."/>
            <person name="Pandolfi V."/>
            <person name="Bustamante F.O."/>
            <person name="Brasileiro-Vidal A.C."/>
            <person name="Benko-Iseppon A.M."/>
        </authorList>
    </citation>
    <scope>NUCLEOTIDE SEQUENCE [LARGE SCALE GENOMIC DNA]</scope>
    <source>
        <tissue evidence="1">Leaves</tissue>
    </source>
</reference>
<dbReference type="Proteomes" id="UP001341840">
    <property type="component" value="Unassembled WGS sequence"/>
</dbReference>
<comment type="caution">
    <text evidence="1">The sequence shown here is derived from an EMBL/GenBank/DDBJ whole genome shotgun (WGS) entry which is preliminary data.</text>
</comment>